<proteinExistence type="inferred from homology"/>
<evidence type="ECO:0000256" key="2">
    <source>
        <dbReference type="ARBA" id="ARBA00022980"/>
    </source>
</evidence>
<reference evidence="4" key="1">
    <citation type="submission" date="2015-07" db="EMBL/GenBank/DDBJ databases">
        <title>Adaptation to a free-living lifestyle via gene acquisitions in the diplomonad Trepomonas sp. PC1.</title>
        <authorList>
            <person name="Xu F."/>
            <person name="Jerlstrom-Hultqvist J."/>
            <person name="Kolisko M."/>
            <person name="Simpson A.G.B."/>
            <person name="Roger A.J."/>
            <person name="Svard S.G."/>
            <person name="Andersson J.O."/>
        </authorList>
    </citation>
    <scope>NUCLEOTIDE SEQUENCE</scope>
    <source>
        <strain evidence="4">PC1</strain>
    </source>
</reference>
<dbReference type="GO" id="GO:0003735">
    <property type="term" value="F:structural constituent of ribosome"/>
    <property type="evidence" value="ECO:0007669"/>
    <property type="project" value="InterPro"/>
</dbReference>
<dbReference type="Gene3D" id="2.40.10.190">
    <property type="entry name" value="translation elongation factor selb, chain A, domain 4"/>
    <property type="match status" value="1"/>
</dbReference>
<comment type="similarity">
    <text evidence="1">Belongs to the eukaryotic ribosomal protein eL33 family.</text>
</comment>
<accession>A0A146KBV0</accession>
<dbReference type="InterPro" id="IPR001780">
    <property type="entry name" value="Ribosomal_eL33"/>
</dbReference>
<dbReference type="InterPro" id="IPR009000">
    <property type="entry name" value="Transl_B-barrel_sf"/>
</dbReference>
<sequence length="97" mass="10731">MNNLFVKGSFVAFKQGMRVNHFGTSLIKINNVATSVEAKYYVGKKVAMVIPKSEKVVYGTITKIHGNNGMVQAKFTSNLSPSFIGNQVRVMLYPQSE</sequence>
<keyword evidence="3" id="KW-0687">Ribonucleoprotein</keyword>
<dbReference type="EMBL" id="GDID01003431">
    <property type="protein sequence ID" value="JAP93175.1"/>
    <property type="molecule type" value="Transcribed_RNA"/>
</dbReference>
<dbReference type="SUPFAM" id="SSF50447">
    <property type="entry name" value="Translation proteins"/>
    <property type="match status" value="1"/>
</dbReference>
<keyword evidence="2 4" id="KW-0689">Ribosomal protein</keyword>
<dbReference type="AlphaFoldDB" id="A0A146KBV0"/>
<dbReference type="GO" id="GO:0005840">
    <property type="term" value="C:ribosome"/>
    <property type="evidence" value="ECO:0007669"/>
    <property type="project" value="UniProtKB-KW"/>
</dbReference>
<organism evidence="4">
    <name type="scientific">Trepomonas sp. PC1</name>
    <dbReference type="NCBI Taxonomy" id="1076344"/>
    <lineage>
        <taxon>Eukaryota</taxon>
        <taxon>Metamonada</taxon>
        <taxon>Diplomonadida</taxon>
        <taxon>Hexamitidae</taxon>
        <taxon>Hexamitinae</taxon>
        <taxon>Trepomonas</taxon>
    </lineage>
</organism>
<dbReference type="GO" id="GO:1990904">
    <property type="term" value="C:ribonucleoprotein complex"/>
    <property type="evidence" value="ECO:0007669"/>
    <property type="project" value="UniProtKB-KW"/>
</dbReference>
<dbReference type="InterPro" id="IPR038661">
    <property type="entry name" value="Ribosomal_eL33_sf"/>
</dbReference>
<evidence type="ECO:0000313" key="4">
    <source>
        <dbReference type="EMBL" id="JAP93175.1"/>
    </source>
</evidence>
<name>A0A146KBV0_9EUKA</name>
<gene>
    <name evidence="4" type="ORF">TPC1_14639</name>
</gene>
<dbReference type="HAMAP" id="MF_00573">
    <property type="entry name" value="Ribosomal_eL33"/>
    <property type="match status" value="1"/>
</dbReference>
<dbReference type="PANTHER" id="PTHR10902">
    <property type="entry name" value="60S RIBOSOMAL PROTEIN L35A"/>
    <property type="match status" value="1"/>
</dbReference>
<dbReference type="GO" id="GO:0006412">
    <property type="term" value="P:translation"/>
    <property type="evidence" value="ECO:0007669"/>
    <property type="project" value="InterPro"/>
</dbReference>
<dbReference type="Pfam" id="PF01247">
    <property type="entry name" value="Ribosomal_L35Ae"/>
    <property type="match status" value="1"/>
</dbReference>
<protein>
    <submittedName>
        <fullName evidence="4">Ribosomal protein L35Ae, putative</fullName>
    </submittedName>
</protein>
<evidence type="ECO:0000256" key="1">
    <source>
        <dbReference type="ARBA" id="ARBA00009269"/>
    </source>
</evidence>
<evidence type="ECO:0000256" key="3">
    <source>
        <dbReference type="ARBA" id="ARBA00023274"/>
    </source>
</evidence>